<evidence type="ECO:0000259" key="7">
    <source>
        <dbReference type="PROSITE" id="PS50089"/>
    </source>
</evidence>
<feature type="compositionally biased region" description="Polar residues" evidence="5">
    <location>
        <begin position="1"/>
        <end position="19"/>
    </location>
</feature>
<keyword evidence="6" id="KW-0812">Transmembrane</keyword>
<dbReference type="GO" id="GO:0016567">
    <property type="term" value="P:protein ubiquitination"/>
    <property type="evidence" value="ECO:0007669"/>
    <property type="project" value="TreeGrafter"/>
</dbReference>
<accession>A0A8X8B5T3</accession>
<evidence type="ECO:0000256" key="4">
    <source>
        <dbReference type="PROSITE-ProRule" id="PRU00175"/>
    </source>
</evidence>
<dbReference type="GO" id="GO:0061630">
    <property type="term" value="F:ubiquitin protein ligase activity"/>
    <property type="evidence" value="ECO:0007669"/>
    <property type="project" value="TreeGrafter"/>
</dbReference>
<dbReference type="EMBL" id="JAAMPC010000002">
    <property type="protein sequence ID" value="KAG2325269.1"/>
    <property type="molecule type" value="Genomic_DNA"/>
</dbReference>
<comment type="caution">
    <text evidence="8">The sequence shown here is derived from an EMBL/GenBank/DDBJ whole genome shotgun (WGS) entry which is preliminary data.</text>
</comment>
<sequence length="250" mass="27261">MGQSTSSGNPATASLQDAQPVTVMPLWKAKLEEPRSDQSDASVMIVDNSSKRKRQRRRGYISQARRWAQVDRQMRHKQAAETKGEIKQLNWSCEACKGTPKPVNLPNFLQTTEKIISNELTPSVPLPVESEDGSVHYQSFPSTNFESKEGSGGSGLCVICVDASSEAACVPCGHVAGCISCLKEINNKKLGCPICRASIDQVIKDRHNQATKMDKTIAIFVIALAVLSNAVAIYSDAYVLFKKDKSTSPM</sequence>
<keyword evidence="3" id="KW-0862">Zinc</keyword>
<dbReference type="InterPro" id="IPR013083">
    <property type="entry name" value="Znf_RING/FYVE/PHD"/>
</dbReference>
<keyword evidence="9" id="KW-1185">Reference proteome</keyword>
<keyword evidence="1" id="KW-0479">Metal-binding</keyword>
<protein>
    <recommendedName>
        <fullName evidence="7">RING-type domain-containing protein</fullName>
    </recommendedName>
</protein>
<gene>
    <name evidence="8" type="ORF">Bca52824_007997</name>
</gene>
<dbReference type="AlphaFoldDB" id="A0A8X8B5T3"/>
<dbReference type="InterPro" id="IPR001841">
    <property type="entry name" value="Znf_RING"/>
</dbReference>
<dbReference type="PANTHER" id="PTHR46858">
    <property type="entry name" value="OS05G0521000 PROTEIN"/>
    <property type="match status" value="1"/>
</dbReference>
<keyword evidence="2 4" id="KW-0863">Zinc-finger</keyword>
<dbReference type="GO" id="GO:0008270">
    <property type="term" value="F:zinc ion binding"/>
    <property type="evidence" value="ECO:0007669"/>
    <property type="project" value="UniProtKB-KW"/>
</dbReference>
<evidence type="ECO:0000256" key="5">
    <source>
        <dbReference type="SAM" id="MobiDB-lite"/>
    </source>
</evidence>
<dbReference type="OrthoDB" id="1711136at2759"/>
<name>A0A8X8B5T3_BRACI</name>
<keyword evidence="6" id="KW-1133">Transmembrane helix</keyword>
<dbReference type="Pfam" id="PF13920">
    <property type="entry name" value="zf-C3HC4_3"/>
    <property type="match status" value="1"/>
</dbReference>
<feature type="transmembrane region" description="Helical" evidence="6">
    <location>
        <begin position="217"/>
        <end position="241"/>
    </location>
</feature>
<evidence type="ECO:0000256" key="3">
    <source>
        <dbReference type="ARBA" id="ARBA00022833"/>
    </source>
</evidence>
<dbReference type="PANTHER" id="PTHR46858:SF7">
    <property type="entry name" value="RING-TYPE DOMAIN-CONTAINING PROTEIN"/>
    <property type="match status" value="1"/>
</dbReference>
<evidence type="ECO:0000256" key="1">
    <source>
        <dbReference type="ARBA" id="ARBA00022723"/>
    </source>
</evidence>
<dbReference type="PROSITE" id="PS50089">
    <property type="entry name" value="ZF_RING_2"/>
    <property type="match status" value="1"/>
</dbReference>
<organism evidence="8 9">
    <name type="scientific">Brassica carinata</name>
    <name type="common">Ethiopian mustard</name>
    <name type="synonym">Abyssinian cabbage</name>
    <dbReference type="NCBI Taxonomy" id="52824"/>
    <lineage>
        <taxon>Eukaryota</taxon>
        <taxon>Viridiplantae</taxon>
        <taxon>Streptophyta</taxon>
        <taxon>Embryophyta</taxon>
        <taxon>Tracheophyta</taxon>
        <taxon>Spermatophyta</taxon>
        <taxon>Magnoliopsida</taxon>
        <taxon>eudicotyledons</taxon>
        <taxon>Gunneridae</taxon>
        <taxon>Pentapetalae</taxon>
        <taxon>rosids</taxon>
        <taxon>malvids</taxon>
        <taxon>Brassicales</taxon>
        <taxon>Brassicaceae</taxon>
        <taxon>Brassiceae</taxon>
        <taxon>Brassica</taxon>
    </lineage>
</organism>
<proteinExistence type="predicted"/>
<evidence type="ECO:0000256" key="2">
    <source>
        <dbReference type="ARBA" id="ARBA00022771"/>
    </source>
</evidence>
<evidence type="ECO:0000256" key="6">
    <source>
        <dbReference type="SAM" id="Phobius"/>
    </source>
</evidence>
<reference evidence="8 9" key="1">
    <citation type="submission" date="2020-02" db="EMBL/GenBank/DDBJ databases">
        <authorList>
            <person name="Ma Q."/>
            <person name="Huang Y."/>
            <person name="Song X."/>
            <person name="Pei D."/>
        </authorList>
    </citation>
    <scope>NUCLEOTIDE SEQUENCE [LARGE SCALE GENOMIC DNA]</scope>
    <source>
        <strain evidence="8">Sxm20200214</strain>
        <tissue evidence="8">Leaf</tissue>
    </source>
</reference>
<dbReference type="SUPFAM" id="SSF57850">
    <property type="entry name" value="RING/U-box"/>
    <property type="match status" value="1"/>
</dbReference>
<feature type="region of interest" description="Disordered" evidence="5">
    <location>
        <begin position="32"/>
        <end position="61"/>
    </location>
</feature>
<dbReference type="Proteomes" id="UP000886595">
    <property type="component" value="Unassembled WGS sequence"/>
</dbReference>
<keyword evidence="6" id="KW-0472">Membrane</keyword>
<feature type="domain" description="RING-type" evidence="7">
    <location>
        <begin position="157"/>
        <end position="196"/>
    </location>
</feature>
<evidence type="ECO:0000313" key="8">
    <source>
        <dbReference type="EMBL" id="KAG2325269.1"/>
    </source>
</evidence>
<dbReference type="Gene3D" id="3.30.40.10">
    <property type="entry name" value="Zinc/RING finger domain, C3HC4 (zinc finger)"/>
    <property type="match status" value="1"/>
</dbReference>
<evidence type="ECO:0000313" key="9">
    <source>
        <dbReference type="Proteomes" id="UP000886595"/>
    </source>
</evidence>
<feature type="region of interest" description="Disordered" evidence="5">
    <location>
        <begin position="1"/>
        <end position="20"/>
    </location>
</feature>